<evidence type="ECO:0000256" key="4">
    <source>
        <dbReference type="ARBA" id="ARBA00022975"/>
    </source>
</evidence>
<evidence type="ECO:0000256" key="2">
    <source>
        <dbReference type="ARBA" id="ARBA00008847"/>
    </source>
</evidence>
<dbReference type="InterPro" id="IPR011060">
    <property type="entry name" value="RibuloseP-bd_barrel"/>
</dbReference>
<proteinExistence type="inferred from homology"/>
<comment type="pathway">
    <text evidence="1">Pyrimidine metabolism; UMP biosynthesis via de novo pathway; UMP from orotate: step 2/2.</text>
</comment>
<sequence length="285" mass="28850">MTAPAIPFGSRLAEAFDRSRLCIGIDPHPYLLDAWGLDRDARGLERFGRTVVEAAAGRVRLVKPQVAFFEALASAGFAALERVLSDARDAGLLVIGDAKRGDIGSTNDGYGSAWLTPGSPLEVDALTVTAYTGVGALSGMIDTARAAGKGLFVLAATSNPESAPVQTAVTGSGDTVAHRIALGVSEHNADAARSGRLGSFGLVIGATKRLVDYGLDSAGGELDSTPVLAPGYGVQGARFDDIPSVFGRLAGNTVVSVSRSVLGAGPAGIGSAIESEVAAVAEATA</sequence>
<dbReference type="UniPathway" id="UPA00070">
    <property type="reaction ID" value="UER00120"/>
</dbReference>
<dbReference type="RefSeq" id="WP_085019539.1">
    <property type="nucleotide sequence ID" value="NZ_BMHD01000001.1"/>
</dbReference>
<dbReference type="GO" id="GO:0006207">
    <property type="term" value="P:'de novo' pyrimidine nucleobase biosynthetic process"/>
    <property type="evidence" value="ECO:0007669"/>
    <property type="project" value="InterPro"/>
</dbReference>
<dbReference type="PANTHER" id="PTHR43375">
    <property type="entry name" value="OROTIDINE 5'-PHOSPHATE DECARBOXYLASE"/>
    <property type="match status" value="1"/>
</dbReference>
<dbReference type="STRING" id="1619308.B5808_09345"/>
<evidence type="ECO:0000313" key="9">
    <source>
        <dbReference type="Proteomes" id="UP000192775"/>
    </source>
</evidence>
<dbReference type="PANTHER" id="PTHR43375:SF1">
    <property type="entry name" value="OROTIDINE 5'-PHOSPHATE DECARBOXYLASE"/>
    <property type="match status" value="1"/>
</dbReference>
<keyword evidence="3" id="KW-0210">Decarboxylase</keyword>
<evidence type="ECO:0000256" key="5">
    <source>
        <dbReference type="ARBA" id="ARBA00023239"/>
    </source>
</evidence>
<dbReference type="CDD" id="cd04725">
    <property type="entry name" value="OMP_decarboxylase_like"/>
    <property type="match status" value="1"/>
</dbReference>
<evidence type="ECO:0000313" key="8">
    <source>
        <dbReference type="EMBL" id="ARJ05401.1"/>
    </source>
</evidence>
<dbReference type="GO" id="GO:0004590">
    <property type="term" value="F:orotidine-5'-phosphate decarboxylase activity"/>
    <property type="evidence" value="ECO:0007669"/>
    <property type="project" value="UniProtKB-UniRule"/>
</dbReference>
<dbReference type="Pfam" id="PF00215">
    <property type="entry name" value="OMPdecase"/>
    <property type="match status" value="1"/>
</dbReference>
<evidence type="ECO:0000256" key="6">
    <source>
        <dbReference type="ARBA" id="ARBA00049157"/>
    </source>
</evidence>
<evidence type="ECO:0000256" key="1">
    <source>
        <dbReference type="ARBA" id="ARBA00004861"/>
    </source>
</evidence>
<dbReference type="AlphaFoldDB" id="A0A1X9LN80"/>
<dbReference type="InterPro" id="IPR001754">
    <property type="entry name" value="OMPdeCOase_dom"/>
</dbReference>
<keyword evidence="9" id="KW-1185">Reference proteome</keyword>
<dbReference type="SUPFAM" id="SSF51366">
    <property type="entry name" value="Ribulose-phoshate binding barrel"/>
    <property type="match status" value="1"/>
</dbReference>
<dbReference type="NCBIfam" id="TIGR02127">
    <property type="entry name" value="pyrF_sub2"/>
    <property type="match status" value="1"/>
</dbReference>
<dbReference type="Gene3D" id="3.20.20.70">
    <property type="entry name" value="Aldolase class I"/>
    <property type="match status" value="1"/>
</dbReference>
<evidence type="ECO:0000256" key="3">
    <source>
        <dbReference type="ARBA" id="ARBA00022793"/>
    </source>
</evidence>
<dbReference type="EMBL" id="CP020715">
    <property type="protein sequence ID" value="ARJ05401.1"/>
    <property type="molecule type" value="Genomic_DNA"/>
</dbReference>
<name>A0A1X9LN80_9MICO</name>
<keyword evidence="4" id="KW-0665">Pyrimidine biosynthesis</keyword>
<comment type="catalytic activity">
    <reaction evidence="6">
        <text>orotidine 5'-phosphate + H(+) = UMP + CO2</text>
        <dbReference type="Rhea" id="RHEA:11596"/>
        <dbReference type="ChEBI" id="CHEBI:15378"/>
        <dbReference type="ChEBI" id="CHEBI:16526"/>
        <dbReference type="ChEBI" id="CHEBI:57538"/>
        <dbReference type="ChEBI" id="CHEBI:57865"/>
        <dbReference type="EC" id="4.1.1.23"/>
    </reaction>
</comment>
<dbReference type="GO" id="GO:0044205">
    <property type="term" value="P:'de novo' UMP biosynthetic process"/>
    <property type="evidence" value="ECO:0007669"/>
    <property type="project" value="UniProtKB-UniPathway"/>
</dbReference>
<evidence type="ECO:0000256" key="7">
    <source>
        <dbReference type="NCBIfam" id="TIGR02127"/>
    </source>
</evidence>
<keyword evidence="5" id="KW-0456">Lyase</keyword>
<dbReference type="Proteomes" id="UP000192775">
    <property type="component" value="Chromosome"/>
</dbReference>
<comment type="similarity">
    <text evidence="2">Belongs to the OMP decarboxylase family. Type 2 subfamily.</text>
</comment>
<dbReference type="SMART" id="SM00934">
    <property type="entry name" value="OMPdecase"/>
    <property type="match status" value="1"/>
</dbReference>
<reference evidence="8 9" key="1">
    <citation type="submission" date="2017-04" db="EMBL/GenBank/DDBJ databases">
        <authorList>
            <person name="Afonso C.L."/>
            <person name="Miller P.J."/>
            <person name="Scott M.A."/>
            <person name="Spackman E."/>
            <person name="Goraichik I."/>
            <person name="Dimitrov K.M."/>
            <person name="Suarez D.L."/>
            <person name="Swayne D.E."/>
        </authorList>
    </citation>
    <scope>NUCLEOTIDE SEQUENCE [LARGE SCALE GENOMIC DNA]</scope>
    <source>
        <strain evidence="9">XA(T)</strain>
    </source>
</reference>
<accession>A0A1X9LN80</accession>
<dbReference type="InterPro" id="IPR011995">
    <property type="entry name" value="OMPdecase_type-2"/>
</dbReference>
<gene>
    <name evidence="8" type="ORF">B5808_09345</name>
</gene>
<dbReference type="EC" id="4.1.1.23" evidence="7"/>
<dbReference type="KEGG" id="cphy:B5808_09345"/>
<protein>
    <recommendedName>
        <fullName evidence="7">Orotidine-5'-phosphate decarboxylase</fullName>
        <ecNumber evidence="7">4.1.1.23</ecNumber>
    </recommendedName>
</protein>
<dbReference type="InterPro" id="IPR013785">
    <property type="entry name" value="Aldolase_TIM"/>
</dbReference>
<organism evidence="8 9">
    <name type="scientific">Cnuibacter physcomitrellae</name>
    <dbReference type="NCBI Taxonomy" id="1619308"/>
    <lineage>
        <taxon>Bacteria</taxon>
        <taxon>Bacillati</taxon>
        <taxon>Actinomycetota</taxon>
        <taxon>Actinomycetes</taxon>
        <taxon>Micrococcales</taxon>
        <taxon>Microbacteriaceae</taxon>
        <taxon>Cnuibacter</taxon>
    </lineage>
</organism>